<dbReference type="OMA" id="TTELPYY"/>
<feature type="region of interest" description="Disordered" evidence="1">
    <location>
        <begin position="1903"/>
        <end position="1923"/>
    </location>
</feature>
<proteinExistence type="predicted"/>
<dbReference type="EMBL" id="JRES01000440">
    <property type="protein sequence ID" value="KNC31135.1"/>
    <property type="molecule type" value="Genomic_DNA"/>
</dbReference>
<feature type="chain" id="PRO_5005536253" evidence="2">
    <location>
        <begin position="27"/>
        <end position="2050"/>
    </location>
</feature>
<organism evidence="3 4">
    <name type="scientific">Lucilia cuprina</name>
    <name type="common">Green bottle fly</name>
    <name type="synonym">Australian sheep blowfly</name>
    <dbReference type="NCBI Taxonomy" id="7375"/>
    <lineage>
        <taxon>Eukaryota</taxon>
        <taxon>Metazoa</taxon>
        <taxon>Ecdysozoa</taxon>
        <taxon>Arthropoda</taxon>
        <taxon>Hexapoda</taxon>
        <taxon>Insecta</taxon>
        <taxon>Pterygota</taxon>
        <taxon>Neoptera</taxon>
        <taxon>Endopterygota</taxon>
        <taxon>Diptera</taxon>
        <taxon>Brachycera</taxon>
        <taxon>Muscomorpha</taxon>
        <taxon>Oestroidea</taxon>
        <taxon>Calliphoridae</taxon>
        <taxon>Luciliinae</taxon>
        <taxon>Lucilia</taxon>
    </lineage>
</organism>
<reference evidence="3 4" key="1">
    <citation type="journal article" date="2015" name="Nat. Commun.">
        <title>Lucilia cuprina genome unlocks parasitic fly biology to underpin future interventions.</title>
        <authorList>
            <person name="Anstead C.A."/>
            <person name="Korhonen P.K."/>
            <person name="Young N.D."/>
            <person name="Hall R.S."/>
            <person name="Jex A.R."/>
            <person name="Murali S.C."/>
            <person name="Hughes D.S."/>
            <person name="Lee S.F."/>
            <person name="Perry T."/>
            <person name="Stroehlein A.J."/>
            <person name="Ansell B.R."/>
            <person name="Breugelmans B."/>
            <person name="Hofmann A."/>
            <person name="Qu J."/>
            <person name="Dugan S."/>
            <person name="Lee S.L."/>
            <person name="Chao H."/>
            <person name="Dinh H."/>
            <person name="Han Y."/>
            <person name="Doddapaneni H.V."/>
            <person name="Worley K.C."/>
            <person name="Muzny D.M."/>
            <person name="Ioannidis P."/>
            <person name="Waterhouse R.M."/>
            <person name="Zdobnov E.M."/>
            <person name="James P.J."/>
            <person name="Bagnall N.H."/>
            <person name="Kotze A.C."/>
            <person name="Gibbs R.A."/>
            <person name="Richards S."/>
            <person name="Batterham P."/>
            <person name="Gasser R.B."/>
        </authorList>
    </citation>
    <scope>NUCLEOTIDE SEQUENCE [LARGE SCALE GENOMIC DNA]</scope>
    <source>
        <strain evidence="3 4">LS</strain>
        <tissue evidence="3">Full body</tissue>
    </source>
</reference>
<accession>A0A0L0CFW2</accession>
<dbReference type="OrthoDB" id="8069905at2759"/>
<dbReference type="STRING" id="7375.A0A0L0CFW2"/>
<protein>
    <submittedName>
        <fullName evidence="3">Uncharacterized protein</fullName>
    </submittedName>
</protein>
<comment type="caution">
    <text evidence="3">The sequence shown here is derived from an EMBL/GenBank/DDBJ whole genome shotgun (WGS) entry which is preliminary data.</text>
</comment>
<name>A0A0L0CFW2_LUCCU</name>
<feature type="signal peptide" evidence="2">
    <location>
        <begin position="1"/>
        <end position="26"/>
    </location>
</feature>
<evidence type="ECO:0000256" key="2">
    <source>
        <dbReference type="SAM" id="SignalP"/>
    </source>
</evidence>
<evidence type="ECO:0000313" key="4">
    <source>
        <dbReference type="Proteomes" id="UP000037069"/>
    </source>
</evidence>
<sequence length="2050" mass="232756">MLIKQKFVYLSLTILLIESLAICAHAKSLPYNATRNGRQKFIKSKSERSNGNILFNEPILYTLPKQIQISSKSQEKMAKPYMNDVEYDLRLRQLMEELVLRSHAEKSHDIGTDHYIEKTPNKEPQSSFSHNPTIEYNNIGLEPQKKLVIKDLPIDYDLLNDMAVTKNLTNIANGNTTSSADAQKIQHQLEFLQKNAENFKQFQQVQERTNIFSSQTQLNNVIETESNFNNQSLVMKSKSNIQNNVINDKDILHNISSIHQSNTSHGNPSEKTQSQALNALMDTNISQELSGPKFNYTAPISLKEFLKTINMQENRNVEEKSSVHIPEFKILNHMNNFANKNNENSTKILNSNRELILDAPSDNIVRRILNPNTTAEMSTMESSNSLSKLNNIEDLLFNRNNETTQNILYLQTNDHFLKFTDSKNSLLTKQNMESIMKNNIVTTEVNLERPTNTKVNMDGIPNKTQNTNFSQKYLEMKTNIPLLDKNRNISQDHHATSVKDTSQSNHNVSAFINDENKPNISSKFKNNSHTYLNINITKDLDHLSHYIVENIPENNVKTTSSMPNTTKRIFEATENSMTSIKGSRGEHLNIDIAQTNTAIDKNKLTHFANELEKENNLIKPMMKDNKVHKVLENRAFYYINNIDLSYLLNLDLPNENDLPITLIDEIADLTTETPHSDTTLSFNQSEHLGFSISKGTSQNYKNYFTTESPENTKSYESKIDDLLILKEILNLSNKINSEENHTNQLVTKYLLATESQNFMNSTEQPTTSNIDGGIYEGVNDIKHPNTTFSYLKNTANNQRDHINDIINNTNAIEKNINHTSIHTDFRILDEVFVNHGILNNKTEDFSENRYKTFHIDQTTELPYYEQLLNNETEYTFTFNDSSELQDQTSHIDQTTELPYYEQLLNNETEYTFNDSSEFQDQTSQLSITIDNSNPVSDEDFSNKCAENYQSTTNISQIQKLSENISIEATASHIFEVSNSTKNISDYMNSEINQTTQSKTNISPNDNVDYSNEIDYYDGEDYDESTKTEDPRETTEIRANDLRVITEKTKLTTEISNNSSTNISTDKDSIVVVPHSVAQIINSTKTITLLNNSIININDANNSLVIDAVKIENIDLQSLRNETELLTTETLKPTKELLSKEIETKRLAIQPTYNPIMKITTVPEDKNNYKEYLSITTQGSNIEKTTTPVVWNNYANNIEQFNVQNTLPTDKVTNVYLKKSAQKNEFNSEVQVQSEINSFKNQFGNGLKDSGISVNISYEHKSNIVSAEVETTQTTYSSQDLMEDNDEDKFIETSTSIVDINNELNNNINKQSILTLELSDISKWSNSNDFEMEVMDYPDIHNENLMSSIHIDRNGAADETSSTIDSFKNSKNSFNSETTEVSLINKVPIDVNNISGKNSFHNFFEDSEEEDNLDTYTKIPTERNIDEGYYSSKDENSESLNISFTVDSTNSTSNTTQSFIKDKKEQIVISRSNSSDILYNNGTSNFVQNVSTDEEFTTETIMLSDSQHGIGESSALSDEFNESPVDSVTATTIDNSFRLTNIEQAHNITNNFTSPNENTETVTEVVWLTQSSSYQKPSIIIENIPYETSISGPLYKVSNDLTNTAKVTILKPEEKSDHLSELIALIGNSLQDSTHTSELLKQNENVNKNVKEYRLQKIQEDITSTVNCHTGTMSFPIPSSPSTPSVEFESEEVGETKQNNRTTVIEKTIENDKQNIKKWSTFKNNQLNNDSLSKSGNLLMKKNVNADDGNAVADIDDNIDVHAYVNAADDVDVYNDEGTTTYFDEKNMRLEMKVKKKGSIYLKTENSDNDRVVENENNDNGSTVQYSTNNVVETSQYEGGINDMSTIENKLHNISRSESNVMTSKATSSHDKHEMADNKYNKKDYLNKGNEMIIKNYINPNSMSEIKTPNKDDEIDDAGRRPNNKTENIFNNLLKTQPFPASTPYNSNSNMNTDKNILASAQTKEEITTTNWWHSLPYAEIRKFLNSIFDSVTSTDNINLNGSVDSTTASATVPKTSSQTNVSKLKTIKGRKSKKEQWPIWVLNNIWSSLL</sequence>
<dbReference type="Proteomes" id="UP000037069">
    <property type="component" value="Unassembled WGS sequence"/>
</dbReference>
<feature type="region of interest" description="Disordered" evidence="1">
    <location>
        <begin position="1673"/>
        <end position="1696"/>
    </location>
</feature>
<feature type="compositionally biased region" description="Low complexity" evidence="1">
    <location>
        <begin position="1673"/>
        <end position="1684"/>
    </location>
</feature>
<keyword evidence="2" id="KW-0732">Signal</keyword>
<gene>
    <name evidence="3" type="ORF">FF38_13943</name>
</gene>
<keyword evidence="4" id="KW-1185">Reference proteome</keyword>
<evidence type="ECO:0000313" key="3">
    <source>
        <dbReference type="EMBL" id="KNC31135.1"/>
    </source>
</evidence>
<evidence type="ECO:0000256" key="1">
    <source>
        <dbReference type="SAM" id="MobiDB-lite"/>
    </source>
</evidence>
<feature type="compositionally biased region" description="Basic and acidic residues" evidence="1">
    <location>
        <begin position="1907"/>
        <end position="1919"/>
    </location>
</feature>